<protein>
    <submittedName>
        <fullName evidence="2">Pathogenicity beta C1 protein</fullName>
    </submittedName>
</protein>
<organism evidence="2">
    <name type="scientific">Ageratum yellow vein China betasatellite</name>
    <dbReference type="NCBI Taxonomy" id="329288"/>
    <lineage>
        <taxon>Viruses</taxon>
        <taxon>Viruses incertae sedis</taxon>
        <taxon>Tolecusatellitidae</taxon>
        <taxon>Betasatellite</taxon>
        <taxon>Betasatellite ageraflavichinaense</taxon>
    </lineage>
</organism>
<sequence>MTISYTNDKGMLFIINFRFRSEIKFRVDVEVFSTRSPALVKNKFSIPYGHNGIIPPFNFNALEEGIKNIIRIMYRDSTIEEFKSEDMVEIIDIMMQQEAPVIDIQVNDEYHVYKNVTV</sequence>
<evidence type="ECO:0000259" key="1">
    <source>
        <dbReference type="Pfam" id="PF09593"/>
    </source>
</evidence>
<dbReference type="EMBL" id="KP685600">
    <property type="protein sequence ID" value="AKN79004.1"/>
    <property type="molecule type" value="Genomic_DNA"/>
</dbReference>
<dbReference type="Pfam" id="PF09593">
    <property type="entry name" value="Pathogen_betaC1"/>
    <property type="match status" value="1"/>
</dbReference>
<dbReference type="InterPro" id="IPR018583">
    <property type="entry name" value="CLCuD_DNA-betaC1"/>
</dbReference>
<accession>A0A0H4CQT4</accession>
<evidence type="ECO:0000313" key="2">
    <source>
        <dbReference type="EMBL" id="AKN79004.1"/>
    </source>
</evidence>
<feature type="domain" description="Cotton leaf-curl disease DNA-betaC1" evidence="1">
    <location>
        <begin position="2"/>
        <end position="118"/>
    </location>
</feature>
<name>A0A0H4CQT4_9VIRU</name>
<gene>
    <name evidence="2" type="primary">bC1</name>
</gene>
<reference evidence="2" key="1">
    <citation type="submission" date="2015-01" db="EMBL/GenBank/DDBJ databases">
        <title>First report of Papaya leaf curl China virus and Ageratum yellow vein China betasatellite on Ageratum conyzoides in Jiangxi, China.</title>
        <authorList>
            <person name="Zhang J."/>
            <person name="Lin W."/>
            <person name="Ou-Yang Z."/>
            <person name="Wu Z."/>
        </authorList>
    </citation>
    <scope>NUCLEOTIDE SEQUENCE</scope>
    <source>
        <strain evidence="2">JX-Gz01</strain>
    </source>
</reference>
<proteinExistence type="predicted"/>